<dbReference type="HOGENOM" id="CLU_054944_0_1_11"/>
<dbReference type="STRING" id="469383.Cwoe_5775"/>
<dbReference type="Proteomes" id="UP000008229">
    <property type="component" value="Chromosome"/>
</dbReference>
<sequence length="283" mass="30690" precursor="true">MNAPSWTDWTFDPLVVAAIAIAAWSYAVAYRRACRVAPKPPGVGHWLPYAAGLGVLAIALMSPLDEIGEQYLLSAHMLQHVAIADLAPALLVLGLRAPILPLGLPKAGLRWIAPGGKLGRFIHVATRPWVALPVWAIATWVWALPAVFDAAAASPALHALQHATLFYAGLAVWWLIVDPLPSERRKPHPIRLGYLGFTRLVSAAVCLPLTWLSTTLYPRYVDAPRAYGIDPLRDQQIAGAAMCLAEFLIFGIALAVVFIDLLGRDARLAERTDALLPRTRGTT</sequence>
<name>D3F2P5_CONWI</name>
<dbReference type="Pfam" id="PF09678">
    <property type="entry name" value="Caa3_CtaG"/>
    <property type="match status" value="1"/>
</dbReference>
<dbReference type="KEGG" id="cwo:Cwoe_5775"/>
<dbReference type="EMBL" id="CP001854">
    <property type="protein sequence ID" value="ADB54176.1"/>
    <property type="molecule type" value="Genomic_DNA"/>
</dbReference>
<evidence type="ECO:0000256" key="6">
    <source>
        <dbReference type="SAM" id="Phobius"/>
    </source>
</evidence>
<evidence type="ECO:0000256" key="1">
    <source>
        <dbReference type="ARBA" id="ARBA00004651"/>
    </source>
</evidence>
<keyword evidence="4 6" id="KW-1133">Transmembrane helix</keyword>
<dbReference type="AlphaFoldDB" id="D3F2P5"/>
<protein>
    <submittedName>
        <fullName evidence="7">Cytochrome c oxidase caa3-type, assembly factor CtaG-related protein</fullName>
    </submittedName>
</protein>
<dbReference type="InterPro" id="IPR019108">
    <property type="entry name" value="Caa3_assmbl_CtaG-rel"/>
</dbReference>
<evidence type="ECO:0000256" key="5">
    <source>
        <dbReference type="ARBA" id="ARBA00023136"/>
    </source>
</evidence>
<dbReference type="OrthoDB" id="9808789at2"/>
<gene>
    <name evidence="7" type="ordered locus">Cwoe_5775</name>
</gene>
<evidence type="ECO:0000256" key="4">
    <source>
        <dbReference type="ARBA" id="ARBA00022989"/>
    </source>
</evidence>
<feature type="transmembrane region" description="Helical" evidence="6">
    <location>
        <begin position="156"/>
        <end position="176"/>
    </location>
</feature>
<evidence type="ECO:0000313" key="8">
    <source>
        <dbReference type="Proteomes" id="UP000008229"/>
    </source>
</evidence>
<feature type="transmembrane region" description="Helical" evidence="6">
    <location>
        <begin position="197"/>
        <end position="217"/>
    </location>
</feature>
<proteinExistence type="predicted"/>
<feature type="transmembrane region" description="Helical" evidence="6">
    <location>
        <begin position="81"/>
        <end position="104"/>
    </location>
</feature>
<keyword evidence="5 6" id="KW-0472">Membrane</keyword>
<feature type="transmembrane region" description="Helical" evidence="6">
    <location>
        <begin position="14"/>
        <end position="31"/>
    </location>
</feature>
<dbReference type="GO" id="GO:0005886">
    <property type="term" value="C:plasma membrane"/>
    <property type="evidence" value="ECO:0007669"/>
    <property type="project" value="UniProtKB-SubCell"/>
</dbReference>
<keyword evidence="3 6" id="KW-0812">Transmembrane</keyword>
<keyword evidence="2" id="KW-1003">Cell membrane</keyword>
<feature type="transmembrane region" description="Helical" evidence="6">
    <location>
        <begin position="43"/>
        <end position="61"/>
    </location>
</feature>
<evidence type="ECO:0000256" key="2">
    <source>
        <dbReference type="ARBA" id="ARBA00022475"/>
    </source>
</evidence>
<comment type="subcellular location">
    <subcellularLocation>
        <location evidence="1">Cell membrane</location>
        <topology evidence="1">Multi-pass membrane protein</topology>
    </subcellularLocation>
</comment>
<reference evidence="8" key="2">
    <citation type="submission" date="2010-01" db="EMBL/GenBank/DDBJ databases">
        <title>The complete genome of Conexibacter woesei DSM 14684.</title>
        <authorList>
            <consortium name="US DOE Joint Genome Institute (JGI-PGF)"/>
            <person name="Lucas S."/>
            <person name="Copeland A."/>
            <person name="Lapidus A."/>
            <person name="Glavina del Rio T."/>
            <person name="Dalin E."/>
            <person name="Tice H."/>
            <person name="Bruce D."/>
            <person name="Goodwin L."/>
            <person name="Pitluck S."/>
            <person name="Kyrpides N."/>
            <person name="Mavromatis K."/>
            <person name="Ivanova N."/>
            <person name="Mikhailova N."/>
            <person name="Chertkov O."/>
            <person name="Brettin T."/>
            <person name="Detter J.C."/>
            <person name="Han C."/>
            <person name="Larimer F."/>
            <person name="Land M."/>
            <person name="Hauser L."/>
            <person name="Markowitz V."/>
            <person name="Cheng J.-F."/>
            <person name="Hugenholtz P."/>
            <person name="Woyke T."/>
            <person name="Wu D."/>
            <person name="Pukall R."/>
            <person name="Steenblock K."/>
            <person name="Schneider S."/>
            <person name="Klenk H.-P."/>
            <person name="Eisen J.A."/>
        </authorList>
    </citation>
    <scope>NUCLEOTIDE SEQUENCE [LARGE SCALE GENOMIC DNA]</scope>
    <source>
        <strain evidence="8">DSM 14684 / CIP 108061 / JCM 11494 / NBRC 100937 / ID131577</strain>
    </source>
</reference>
<evidence type="ECO:0000313" key="7">
    <source>
        <dbReference type="EMBL" id="ADB54176.1"/>
    </source>
</evidence>
<feature type="transmembrane region" description="Helical" evidence="6">
    <location>
        <begin position="237"/>
        <end position="262"/>
    </location>
</feature>
<feature type="transmembrane region" description="Helical" evidence="6">
    <location>
        <begin position="124"/>
        <end position="144"/>
    </location>
</feature>
<keyword evidence="8" id="KW-1185">Reference proteome</keyword>
<organism evidence="7 8">
    <name type="scientific">Conexibacter woesei (strain DSM 14684 / CCUG 47730 / CIP 108061 / JCM 11494 / NBRC 100937 / ID131577)</name>
    <dbReference type="NCBI Taxonomy" id="469383"/>
    <lineage>
        <taxon>Bacteria</taxon>
        <taxon>Bacillati</taxon>
        <taxon>Actinomycetota</taxon>
        <taxon>Thermoleophilia</taxon>
        <taxon>Solirubrobacterales</taxon>
        <taxon>Conexibacteraceae</taxon>
        <taxon>Conexibacter</taxon>
    </lineage>
</organism>
<dbReference type="RefSeq" id="WP_012937227.1">
    <property type="nucleotide sequence ID" value="NC_013739.1"/>
</dbReference>
<evidence type="ECO:0000256" key="3">
    <source>
        <dbReference type="ARBA" id="ARBA00022692"/>
    </source>
</evidence>
<reference evidence="7 8" key="1">
    <citation type="journal article" date="2010" name="Stand. Genomic Sci.">
        <title>Complete genome sequence of Conexibacter woesei type strain (ID131577).</title>
        <authorList>
            <person name="Pukall R."/>
            <person name="Lapidus A."/>
            <person name="Glavina Del Rio T."/>
            <person name="Copeland A."/>
            <person name="Tice H."/>
            <person name="Cheng J.-F."/>
            <person name="Lucas S."/>
            <person name="Chen F."/>
            <person name="Nolan M."/>
            <person name="Bruce D."/>
            <person name="Goodwin L."/>
            <person name="Pitluck S."/>
            <person name="Mavromatis K."/>
            <person name="Ivanova N."/>
            <person name="Ovchinnikova G."/>
            <person name="Pati A."/>
            <person name="Chen A."/>
            <person name="Palaniappan K."/>
            <person name="Land M."/>
            <person name="Hauser L."/>
            <person name="Chang Y.-J."/>
            <person name="Jeffries C.D."/>
            <person name="Chain P."/>
            <person name="Meincke L."/>
            <person name="Sims D."/>
            <person name="Brettin T."/>
            <person name="Detter J.C."/>
            <person name="Rohde M."/>
            <person name="Goeker M."/>
            <person name="Bristow J."/>
            <person name="Eisen J.A."/>
            <person name="Markowitz V."/>
            <person name="Kyrpides N.C."/>
            <person name="Klenk H.-P."/>
            <person name="Hugenholtz P."/>
        </authorList>
    </citation>
    <scope>NUCLEOTIDE SEQUENCE [LARGE SCALE GENOMIC DNA]</scope>
    <source>
        <strain evidence="8">DSM 14684 / CIP 108061 / JCM 11494 / NBRC 100937 / ID131577</strain>
    </source>
</reference>
<accession>D3F2P5</accession>
<dbReference type="eggNOG" id="COG3336">
    <property type="taxonomic scope" value="Bacteria"/>
</dbReference>